<feature type="compositionally biased region" description="Low complexity" evidence="1">
    <location>
        <begin position="390"/>
        <end position="432"/>
    </location>
</feature>
<protein>
    <submittedName>
        <fullName evidence="3">Uncharacterized protein</fullName>
    </submittedName>
</protein>
<keyword evidence="4" id="KW-1185">Reference proteome</keyword>
<feature type="compositionally biased region" description="Basic and acidic residues" evidence="1">
    <location>
        <begin position="616"/>
        <end position="632"/>
    </location>
</feature>
<feature type="compositionally biased region" description="Pro residues" evidence="1">
    <location>
        <begin position="356"/>
        <end position="368"/>
    </location>
</feature>
<evidence type="ECO:0000313" key="4">
    <source>
        <dbReference type="Proteomes" id="UP001194696"/>
    </source>
</evidence>
<reference evidence="3 4" key="1">
    <citation type="journal article" date="2020" name="Fungal Divers.">
        <title>Resolving the Mortierellaceae phylogeny through synthesis of multi-gene phylogenetics and phylogenomics.</title>
        <authorList>
            <person name="Vandepol N."/>
            <person name="Liber J."/>
            <person name="Desiro A."/>
            <person name="Na H."/>
            <person name="Kennedy M."/>
            <person name="Barry K."/>
            <person name="Grigoriev I.V."/>
            <person name="Miller A.N."/>
            <person name="O'Donnell K."/>
            <person name="Stajich J.E."/>
            <person name="Bonito G."/>
        </authorList>
    </citation>
    <scope>NUCLEOTIDE SEQUENCE [LARGE SCALE GENOMIC DNA]</scope>
    <source>
        <strain evidence="3 4">AD045</strain>
    </source>
</reference>
<sequence length="632" mass="64897">MRVTNSILLTALFLTVVQAHQAEQQAHQAAFEAYQQPTTTTTNNNDQHDQQSKPKQQQRQGQKQQGAPVPPPELTPEEFNMAKEGIRQILSQLPIQQFEPLVNTMDGYCSTFGALCTVACKERMTDDTADYEEEVKGSKRKAKPVLSLGCANPKALTIGTAGASCQCASFDMTDRINFAIVGGVVTTHSKESGDFGAEGILDAIKFLPAVPTFLSIIHVLQSVCFYVSFLDVLATNANPPSCPANGQPGGILGSVTGLIPGLGGVLSGIPVVGDLLGALLGTGGGKTPAPTPTPTTGGGGGIFGFLDGLFGGGGGAKTTTTPTPTPTPTTGGGGIFGFLDGIFGGGGGAKTTTTPTPTPTLTPTPTPTPTSGGGIADFFNGIFGGGKPKSSTTTTTTTTAATTTTTTTTPPTTTAPSKPTTTAATATTSATATTTTTAGGLWGWFGGIFGGGAKVTTTATTTTSKPAATPTISAIFTQLRLADITPTTPAPKAVAFTTTPPVPVTNSALNTGGSGVKSQTEPTLTSVTVVTTVKTIAAPSPTSKKGSGLFDVIPSFGLLSVIDGNGNVIEADEGEFEEEGGERRAEMSKEDDNEKDDERLKSNDGRVARIVRVQRRYAEKMNRDHQGRRDDV</sequence>
<feature type="signal peptide" evidence="2">
    <location>
        <begin position="1"/>
        <end position="19"/>
    </location>
</feature>
<feature type="region of interest" description="Disordered" evidence="1">
    <location>
        <begin position="344"/>
        <end position="432"/>
    </location>
</feature>
<gene>
    <name evidence="3" type="ORF">BGZ96_006021</name>
</gene>
<evidence type="ECO:0000256" key="1">
    <source>
        <dbReference type="SAM" id="MobiDB-lite"/>
    </source>
</evidence>
<feature type="chain" id="PRO_5045397414" evidence="2">
    <location>
        <begin position="20"/>
        <end position="632"/>
    </location>
</feature>
<keyword evidence="2" id="KW-0732">Signal</keyword>
<proteinExistence type="predicted"/>
<accession>A0ABQ7KEB6</accession>
<evidence type="ECO:0000313" key="3">
    <source>
        <dbReference type="EMBL" id="KAG0297512.1"/>
    </source>
</evidence>
<comment type="caution">
    <text evidence="3">The sequence shown here is derived from an EMBL/GenBank/DDBJ whole genome shotgun (WGS) entry which is preliminary data.</text>
</comment>
<feature type="region of interest" description="Disordered" evidence="1">
    <location>
        <begin position="572"/>
        <end position="632"/>
    </location>
</feature>
<dbReference type="Proteomes" id="UP001194696">
    <property type="component" value="Unassembled WGS sequence"/>
</dbReference>
<organism evidence="3 4">
    <name type="scientific">Linnemannia gamsii</name>
    <dbReference type="NCBI Taxonomy" id="64522"/>
    <lineage>
        <taxon>Eukaryota</taxon>
        <taxon>Fungi</taxon>
        <taxon>Fungi incertae sedis</taxon>
        <taxon>Mucoromycota</taxon>
        <taxon>Mortierellomycotina</taxon>
        <taxon>Mortierellomycetes</taxon>
        <taxon>Mortierellales</taxon>
        <taxon>Mortierellaceae</taxon>
        <taxon>Linnemannia</taxon>
    </lineage>
</organism>
<dbReference type="EMBL" id="JAAAIM010000029">
    <property type="protein sequence ID" value="KAG0297512.1"/>
    <property type="molecule type" value="Genomic_DNA"/>
</dbReference>
<feature type="compositionally biased region" description="Low complexity" evidence="1">
    <location>
        <begin position="53"/>
        <end position="65"/>
    </location>
</feature>
<feature type="region of interest" description="Disordered" evidence="1">
    <location>
        <begin position="38"/>
        <end position="77"/>
    </location>
</feature>
<name>A0ABQ7KEB6_9FUNG</name>
<evidence type="ECO:0000256" key="2">
    <source>
        <dbReference type="SAM" id="SignalP"/>
    </source>
</evidence>
<feature type="compositionally biased region" description="Basic and acidic residues" evidence="1">
    <location>
        <begin position="581"/>
        <end position="607"/>
    </location>
</feature>